<sequence>MGVQVLLAERYRLDELLGRGAMGDVWRATDQVLGRGVAVKLLRAEEATDSERFRLEARTAGSLNHPNVVGVYDFGAHGGQLYLVMELVDGWSLAQERSLRGVLPPGEVAAVGAQLAAGLAAAHRQGVIHRDVKPANVMLTTDGTAKITDFGIARFADEAAAGMTATGKVLGTADYLAPERALGRPAQPAVDVYSLGCVLYELLTGQPPFRGATSLAVVQQHVDATPVPPARLRPETPRPLSDFVLRLLAKDPAARPTAEEAAAWLAGVDRRGTRGERADAGGGSVPGDASDPGRASVPSRTSVPGAVSVPPAPAMSPPPPVGVRASRSRRRGRGRLAVKAGVGAGAVALFAGAAALGASLNAGDGTPSTPVSPTPTASAPTRADQTPTAGSPAAAPSTSAPPAKDPGAKEHHKGKGKGEGKHGKGDG</sequence>
<feature type="compositionally biased region" description="Pro residues" evidence="8">
    <location>
        <begin position="310"/>
        <end position="321"/>
    </location>
</feature>
<keyword evidence="2 10" id="KW-0723">Serine/threonine-protein kinase</keyword>
<evidence type="ECO:0000256" key="6">
    <source>
        <dbReference type="ARBA" id="ARBA00022840"/>
    </source>
</evidence>
<comment type="caution">
    <text evidence="10">The sequence shown here is derived from an EMBL/GenBank/DDBJ whole genome shotgun (WGS) entry which is preliminary data.</text>
</comment>
<dbReference type="PANTHER" id="PTHR43289">
    <property type="entry name" value="MITOGEN-ACTIVATED PROTEIN KINASE KINASE KINASE 20-RELATED"/>
    <property type="match status" value="1"/>
</dbReference>
<name>A0ABS9YN93_9ACTN</name>
<dbReference type="InterPro" id="IPR011009">
    <property type="entry name" value="Kinase-like_dom_sf"/>
</dbReference>
<evidence type="ECO:0000256" key="8">
    <source>
        <dbReference type="SAM" id="MobiDB-lite"/>
    </source>
</evidence>
<feature type="domain" description="Protein kinase" evidence="9">
    <location>
        <begin position="11"/>
        <end position="265"/>
    </location>
</feature>
<accession>A0ABS9YN93</accession>
<dbReference type="GO" id="GO:0004674">
    <property type="term" value="F:protein serine/threonine kinase activity"/>
    <property type="evidence" value="ECO:0007669"/>
    <property type="project" value="UniProtKB-KW"/>
</dbReference>
<reference evidence="10" key="1">
    <citation type="submission" date="2022-03" db="EMBL/GenBank/DDBJ databases">
        <title>Streptomyces 7R015 and 7R016 isolated from Barleria lupulina in Thailand.</title>
        <authorList>
            <person name="Kanchanasin P."/>
            <person name="Phongsopitanun W."/>
            <person name="Tanasupawat S."/>
        </authorList>
    </citation>
    <scope>NUCLEOTIDE SEQUENCE</scope>
    <source>
        <strain evidence="10">7R015</strain>
    </source>
</reference>
<feature type="compositionally biased region" description="Low complexity" evidence="8">
    <location>
        <begin position="358"/>
        <end position="402"/>
    </location>
</feature>
<evidence type="ECO:0000313" key="11">
    <source>
        <dbReference type="Proteomes" id="UP001165269"/>
    </source>
</evidence>
<evidence type="ECO:0000256" key="5">
    <source>
        <dbReference type="ARBA" id="ARBA00022777"/>
    </source>
</evidence>
<dbReference type="SUPFAM" id="SSF56112">
    <property type="entry name" value="Protein kinase-like (PK-like)"/>
    <property type="match status" value="1"/>
</dbReference>
<dbReference type="PROSITE" id="PS00108">
    <property type="entry name" value="PROTEIN_KINASE_ST"/>
    <property type="match status" value="1"/>
</dbReference>
<evidence type="ECO:0000259" key="9">
    <source>
        <dbReference type="PROSITE" id="PS50011"/>
    </source>
</evidence>
<dbReference type="PROSITE" id="PS00107">
    <property type="entry name" value="PROTEIN_KINASE_ATP"/>
    <property type="match status" value="1"/>
</dbReference>
<evidence type="ECO:0000256" key="3">
    <source>
        <dbReference type="ARBA" id="ARBA00022679"/>
    </source>
</evidence>
<dbReference type="PANTHER" id="PTHR43289:SF6">
    <property type="entry name" value="SERINE_THREONINE-PROTEIN KINASE NEKL-3"/>
    <property type="match status" value="1"/>
</dbReference>
<feature type="binding site" evidence="7">
    <location>
        <position position="40"/>
    </location>
    <ligand>
        <name>ATP</name>
        <dbReference type="ChEBI" id="CHEBI:30616"/>
    </ligand>
</feature>
<protein>
    <recommendedName>
        <fullName evidence="1">non-specific serine/threonine protein kinase</fullName>
        <ecNumber evidence="1">2.7.11.1</ecNumber>
    </recommendedName>
</protein>
<keyword evidence="4 7" id="KW-0547">Nucleotide-binding</keyword>
<dbReference type="Proteomes" id="UP001165269">
    <property type="component" value="Unassembled WGS sequence"/>
</dbReference>
<feature type="region of interest" description="Disordered" evidence="8">
    <location>
        <begin position="273"/>
        <end position="334"/>
    </location>
</feature>
<organism evidence="10 11">
    <name type="scientific">Streptomyces cylindrosporus</name>
    <dbReference type="NCBI Taxonomy" id="2927583"/>
    <lineage>
        <taxon>Bacteria</taxon>
        <taxon>Bacillati</taxon>
        <taxon>Actinomycetota</taxon>
        <taxon>Actinomycetes</taxon>
        <taxon>Kitasatosporales</taxon>
        <taxon>Streptomycetaceae</taxon>
        <taxon>Streptomyces</taxon>
    </lineage>
</organism>
<evidence type="ECO:0000256" key="7">
    <source>
        <dbReference type="PROSITE-ProRule" id="PRU10141"/>
    </source>
</evidence>
<dbReference type="Pfam" id="PF00069">
    <property type="entry name" value="Pkinase"/>
    <property type="match status" value="1"/>
</dbReference>
<feature type="compositionally biased region" description="Basic and acidic residues" evidence="8">
    <location>
        <begin position="416"/>
        <end position="427"/>
    </location>
</feature>
<dbReference type="InterPro" id="IPR000719">
    <property type="entry name" value="Prot_kinase_dom"/>
</dbReference>
<dbReference type="InterPro" id="IPR008271">
    <property type="entry name" value="Ser/Thr_kinase_AS"/>
</dbReference>
<dbReference type="Gene3D" id="1.10.510.10">
    <property type="entry name" value="Transferase(Phosphotransferase) domain 1"/>
    <property type="match status" value="1"/>
</dbReference>
<gene>
    <name evidence="10" type="ORF">MQP27_43835</name>
</gene>
<feature type="region of interest" description="Disordered" evidence="8">
    <location>
        <begin position="358"/>
        <end position="427"/>
    </location>
</feature>
<keyword evidence="5 10" id="KW-0418">Kinase</keyword>
<evidence type="ECO:0000256" key="4">
    <source>
        <dbReference type="ARBA" id="ARBA00022741"/>
    </source>
</evidence>
<dbReference type="RefSeq" id="WP_242776244.1">
    <property type="nucleotide sequence ID" value="NZ_JALDAY010000017.1"/>
</dbReference>
<dbReference type="Gene3D" id="3.30.200.20">
    <property type="entry name" value="Phosphorylase Kinase, domain 1"/>
    <property type="match status" value="1"/>
</dbReference>
<dbReference type="EC" id="2.7.11.1" evidence="1"/>
<keyword evidence="3" id="KW-0808">Transferase</keyword>
<evidence type="ECO:0000256" key="2">
    <source>
        <dbReference type="ARBA" id="ARBA00022527"/>
    </source>
</evidence>
<dbReference type="CDD" id="cd14014">
    <property type="entry name" value="STKc_PknB_like"/>
    <property type="match status" value="1"/>
</dbReference>
<keyword evidence="11" id="KW-1185">Reference proteome</keyword>
<evidence type="ECO:0000313" key="10">
    <source>
        <dbReference type="EMBL" id="MCI3278020.1"/>
    </source>
</evidence>
<dbReference type="SMART" id="SM00220">
    <property type="entry name" value="S_TKc"/>
    <property type="match status" value="1"/>
</dbReference>
<proteinExistence type="predicted"/>
<evidence type="ECO:0000256" key="1">
    <source>
        <dbReference type="ARBA" id="ARBA00012513"/>
    </source>
</evidence>
<keyword evidence="6 7" id="KW-0067">ATP-binding</keyword>
<dbReference type="InterPro" id="IPR017441">
    <property type="entry name" value="Protein_kinase_ATP_BS"/>
</dbReference>
<dbReference type="PROSITE" id="PS50011">
    <property type="entry name" value="PROTEIN_KINASE_DOM"/>
    <property type="match status" value="1"/>
</dbReference>
<dbReference type="EMBL" id="JALDAY010000017">
    <property type="protein sequence ID" value="MCI3278020.1"/>
    <property type="molecule type" value="Genomic_DNA"/>
</dbReference>